<proteinExistence type="predicted"/>
<protein>
    <submittedName>
        <fullName evidence="1">Uncharacterized protein</fullName>
    </submittedName>
</protein>
<organism evidence="1 2">
    <name type="scientific">Helicobacter pylori Hp P-13b</name>
    <dbReference type="NCBI Taxonomy" id="992107"/>
    <lineage>
        <taxon>Bacteria</taxon>
        <taxon>Pseudomonadati</taxon>
        <taxon>Campylobacterota</taxon>
        <taxon>Epsilonproteobacteria</taxon>
        <taxon>Campylobacterales</taxon>
        <taxon>Helicobacteraceae</taxon>
        <taxon>Helicobacter</taxon>
    </lineage>
</organism>
<sequence>MGRGDENFLHSNSFCIFKNHYSTQNLKKILFHYLNTL</sequence>
<dbReference type="AlphaFoldDB" id="A0ABC9QRH6"/>
<dbReference type="EMBL" id="AKQI01000006">
    <property type="protein sequence ID" value="EJC31459.1"/>
    <property type="molecule type" value="Genomic_DNA"/>
</dbReference>
<name>A0ABC9QRH6_HELPX</name>
<comment type="caution">
    <text evidence="1">The sequence shown here is derived from an EMBL/GenBank/DDBJ whole genome shotgun (WGS) entry which is preliminary data.</text>
</comment>
<gene>
    <name evidence="1" type="ORF">HPHPP13B_1024</name>
</gene>
<dbReference type="Proteomes" id="UP000003392">
    <property type="component" value="Unassembled WGS sequence"/>
</dbReference>
<accession>A0ABC9QRH6</accession>
<evidence type="ECO:0000313" key="1">
    <source>
        <dbReference type="EMBL" id="EJC31459.1"/>
    </source>
</evidence>
<reference evidence="1 2" key="1">
    <citation type="submission" date="2012-05" db="EMBL/GenBank/DDBJ databases">
        <title>Genome sequence of Helicobacter pylori Hp P-13b.</title>
        <authorList>
            <person name="Blanchard T.G."/>
            <person name="Czinn S.J."/>
            <person name="McCracken C."/>
            <person name="Abolude K."/>
            <person name="Maroo A."/>
            <person name="Santana-Cruz I."/>
            <person name="Tallon L.J."/>
            <person name="Ficke F.W.F."/>
        </authorList>
    </citation>
    <scope>NUCLEOTIDE SEQUENCE [LARGE SCALE GENOMIC DNA]</scope>
    <source>
        <strain evidence="1 2">Hp P-13b</strain>
    </source>
</reference>
<evidence type="ECO:0000313" key="2">
    <source>
        <dbReference type="Proteomes" id="UP000003392"/>
    </source>
</evidence>